<comment type="caution">
    <text evidence="2">The sequence shown here is derived from an EMBL/GenBank/DDBJ whole genome shotgun (WGS) entry which is preliminary data.</text>
</comment>
<accession>A0A7W6GNE1</accession>
<dbReference type="EMBL" id="JACIEB010000001">
    <property type="protein sequence ID" value="MBB3981213.1"/>
    <property type="molecule type" value="Genomic_DNA"/>
</dbReference>
<dbReference type="RefSeq" id="WP_183954152.1">
    <property type="nucleotide sequence ID" value="NZ_JACIEB010000001.1"/>
</dbReference>
<evidence type="ECO:0000313" key="3">
    <source>
        <dbReference type="Proteomes" id="UP000552757"/>
    </source>
</evidence>
<protein>
    <recommendedName>
        <fullName evidence="4">Peptidase M48 domain-containing protein</fullName>
    </recommendedName>
</protein>
<evidence type="ECO:0008006" key="4">
    <source>
        <dbReference type="Google" id="ProtNLM"/>
    </source>
</evidence>
<feature type="transmembrane region" description="Helical" evidence="1">
    <location>
        <begin position="28"/>
        <end position="49"/>
    </location>
</feature>
<keyword evidence="1" id="KW-1133">Transmembrane helix</keyword>
<sequence>MAAYDRNFQFYSASLYDNQVLIANWKGWWMVFRSIFVMIAVVVLGLMAMGQKASAQGCQPALHALSDIQALNQFWGTSVVVCRIPDGSGGAFANRITGIVTVDQSWLDAVAMSHGNWAAVGVLAHEWGHMVQGNVPSSTAAELQADCLAGVFMRGQNLPPSTIAQFAQLNLQNGDPVWSWTGHGLGTQRYNAAARGYNGLPLFNGSNLAAICPLSAF</sequence>
<evidence type="ECO:0000313" key="2">
    <source>
        <dbReference type="EMBL" id="MBB3981213.1"/>
    </source>
</evidence>
<name>A0A7W6GNE1_9SPHN</name>
<keyword evidence="1" id="KW-0812">Transmembrane</keyword>
<organism evidence="2 3">
    <name type="scientific">Sphingobium fontiphilum</name>
    <dbReference type="NCBI Taxonomy" id="944425"/>
    <lineage>
        <taxon>Bacteria</taxon>
        <taxon>Pseudomonadati</taxon>
        <taxon>Pseudomonadota</taxon>
        <taxon>Alphaproteobacteria</taxon>
        <taxon>Sphingomonadales</taxon>
        <taxon>Sphingomonadaceae</taxon>
        <taxon>Sphingobium</taxon>
    </lineage>
</organism>
<proteinExistence type="predicted"/>
<dbReference type="Proteomes" id="UP000552757">
    <property type="component" value="Unassembled WGS sequence"/>
</dbReference>
<keyword evidence="1" id="KW-0472">Membrane</keyword>
<evidence type="ECO:0000256" key="1">
    <source>
        <dbReference type="SAM" id="Phobius"/>
    </source>
</evidence>
<keyword evidence="3" id="KW-1185">Reference proteome</keyword>
<dbReference type="AlphaFoldDB" id="A0A7W6GNE1"/>
<gene>
    <name evidence="2" type="ORF">GGR44_000844</name>
</gene>
<reference evidence="2 3" key="1">
    <citation type="submission" date="2020-08" db="EMBL/GenBank/DDBJ databases">
        <title>Genomic Encyclopedia of Type Strains, Phase IV (KMG-IV): sequencing the most valuable type-strain genomes for metagenomic binning, comparative biology and taxonomic classification.</title>
        <authorList>
            <person name="Goeker M."/>
        </authorList>
    </citation>
    <scope>NUCLEOTIDE SEQUENCE [LARGE SCALE GENOMIC DNA]</scope>
    <source>
        <strain evidence="2 3">DSM 29348</strain>
    </source>
</reference>